<evidence type="ECO:0000256" key="1">
    <source>
        <dbReference type="SAM" id="MobiDB-lite"/>
    </source>
</evidence>
<proteinExistence type="predicted"/>
<feature type="region of interest" description="Disordered" evidence="1">
    <location>
        <begin position="1"/>
        <end position="39"/>
    </location>
</feature>
<dbReference type="AlphaFoldDB" id="A0A9N9CSK6"/>
<evidence type="ECO:0000313" key="3">
    <source>
        <dbReference type="Proteomes" id="UP000789405"/>
    </source>
</evidence>
<gene>
    <name evidence="2" type="ORF">DERYTH_LOCUS8293</name>
</gene>
<name>A0A9N9CSK6_9GLOM</name>
<evidence type="ECO:0000313" key="2">
    <source>
        <dbReference type="EMBL" id="CAG8614094.1"/>
    </source>
</evidence>
<accession>A0A9N9CSK6</accession>
<protein>
    <submittedName>
        <fullName evidence="2">8324_t:CDS:1</fullName>
    </submittedName>
</protein>
<reference evidence="2" key="1">
    <citation type="submission" date="2021-06" db="EMBL/GenBank/DDBJ databases">
        <authorList>
            <person name="Kallberg Y."/>
            <person name="Tangrot J."/>
            <person name="Rosling A."/>
        </authorList>
    </citation>
    <scope>NUCLEOTIDE SEQUENCE</scope>
    <source>
        <strain evidence="2">MA453B</strain>
    </source>
</reference>
<sequence length="263" mass="29770">TSGAEALTYKKCKQDSMETSSIDNPGFDKKNKKARTSATEEEENLAKIWGTSYKDAKNKELLQTVGQNSDNTVNIASSSSMQENIAENKVEKTKVAEEENSWFTQTNDQHLESAHKAQYATTKDYCKKKKSQDSTIEELFKSCLLVIIEDPEFVKIVQYLNPKAQIIKADTIKNVVLTLYNSEKQELKALNNLTSSHNDLYNYAISHSQWAILEKIAKFLEPFKDLIVKMLSSTNSIAFCIIPLFNIIINHVEDIISNIKTKS</sequence>
<feature type="non-terminal residue" evidence="2">
    <location>
        <position position="263"/>
    </location>
</feature>
<organism evidence="2 3">
    <name type="scientific">Dentiscutata erythropus</name>
    <dbReference type="NCBI Taxonomy" id="1348616"/>
    <lineage>
        <taxon>Eukaryota</taxon>
        <taxon>Fungi</taxon>
        <taxon>Fungi incertae sedis</taxon>
        <taxon>Mucoromycota</taxon>
        <taxon>Glomeromycotina</taxon>
        <taxon>Glomeromycetes</taxon>
        <taxon>Diversisporales</taxon>
        <taxon>Gigasporaceae</taxon>
        <taxon>Dentiscutata</taxon>
    </lineage>
</organism>
<dbReference type="Proteomes" id="UP000789405">
    <property type="component" value="Unassembled WGS sequence"/>
</dbReference>
<keyword evidence="3" id="KW-1185">Reference proteome</keyword>
<dbReference type="EMBL" id="CAJVPY010004250">
    <property type="protein sequence ID" value="CAG8614094.1"/>
    <property type="molecule type" value="Genomic_DNA"/>
</dbReference>
<comment type="caution">
    <text evidence="2">The sequence shown here is derived from an EMBL/GenBank/DDBJ whole genome shotgun (WGS) entry which is preliminary data.</text>
</comment>
<dbReference type="OrthoDB" id="2424773at2759"/>